<gene>
    <name evidence="2" type="ordered locus">Flexsi_1455</name>
</gene>
<organism evidence="2 3">
    <name type="scientific">Flexistipes sinusarabici (strain ATCC 49648 / DSM 4947 / MAS 10)</name>
    <dbReference type="NCBI Taxonomy" id="717231"/>
    <lineage>
        <taxon>Bacteria</taxon>
        <taxon>Pseudomonadati</taxon>
        <taxon>Deferribacterota</taxon>
        <taxon>Deferribacteres</taxon>
        <taxon>Deferribacterales</taxon>
        <taxon>Flexistipitaceae</taxon>
        <taxon>Flexistipes</taxon>
    </lineage>
</organism>
<dbReference type="STRING" id="717231.Flexsi_1455"/>
<dbReference type="Proteomes" id="UP000006621">
    <property type="component" value="Chromosome"/>
</dbReference>
<accession>F8E8A8</accession>
<dbReference type="OrthoDB" id="9789100at2"/>
<evidence type="ECO:0000313" key="2">
    <source>
        <dbReference type="EMBL" id="AEI15105.1"/>
    </source>
</evidence>
<evidence type="ECO:0000256" key="1">
    <source>
        <dbReference type="SAM" id="Phobius"/>
    </source>
</evidence>
<keyword evidence="1" id="KW-0472">Membrane</keyword>
<protein>
    <submittedName>
        <fullName evidence="2">Uncharacterized protein</fullName>
    </submittedName>
</protein>
<feature type="transmembrane region" description="Helical" evidence="1">
    <location>
        <begin position="187"/>
        <end position="207"/>
    </location>
</feature>
<name>F8E8A8_FLESM</name>
<sequence>MAEALKDILYVHKNDIYLLKNNEYEKFDEEQIDNLKNYDVLLDDDYFVFESIDINVSSKKKTKRIIENYLITTYPRDLVATHYYCRMHNFVMIAIPKKTLHNFMHEHADFLKNAKNISTPLLETIYSNSGKYIYKTDGVAYEVTDNGIAIIPGKSYEESEVLRKENLIGKINNLSSKLNIFENTGNIYYLKQLAPVLIVLIISYGLFVTGESFQYMKYSSILNSVRSDLQSIYSNAGVADTADPYGMLLYKAKGSPNEAKTLISNLLEKLSQSIPASTTIVSMNYKTGELKLNGEAKDLKTLEEIESSLSNNLDKSAQIINTNKDGEIIKFSIRVSL</sequence>
<dbReference type="HOGENOM" id="CLU_854489_0_0_0"/>
<keyword evidence="1" id="KW-1133">Transmembrane helix</keyword>
<dbReference type="EMBL" id="CP002858">
    <property type="protein sequence ID" value="AEI15105.1"/>
    <property type="molecule type" value="Genomic_DNA"/>
</dbReference>
<reference evidence="3" key="2">
    <citation type="submission" date="2011-06" db="EMBL/GenBank/DDBJ databases">
        <title>The complete genome of Flexistipes sinusarabici DSM 4947.</title>
        <authorList>
            <person name="Lucas S."/>
            <person name="Han J."/>
            <person name="Lapidus A."/>
            <person name="Bruce D."/>
            <person name="Goodwin L."/>
            <person name="Pitluck S."/>
            <person name="Peters L."/>
            <person name="Kyrpides N."/>
            <person name="Mavromatis K."/>
            <person name="Ivanova N."/>
            <person name="Mikhailova N."/>
            <person name="Chertkov O."/>
            <person name="Detter J.C."/>
            <person name="Tapia R."/>
            <person name="Han C."/>
            <person name="Land M."/>
            <person name="Hauser L."/>
            <person name="Markowitz V."/>
            <person name="Cheng J.-F."/>
            <person name="Hugenholtz P."/>
            <person name="Woyke T."/>
            <person name="Wu D."/>
            <person name="Spring S."/>
            <person name="Schroeder M."/>
            <person name="Brambilla E."/>
            <person name="Klenk H.-P."/>
            <person name="Eisen J.A."/>
        </authorList>
    </citation>
    <scope>NUCLEOTIDE SEQUENCE [LARGE SCALE GENOMIC DNA]</scope>
    <source>
        <strain evidence="3">DSM 4947 / MAS 10</strain>
    </source>
</reference>
<proteinExistence type="predicted"/>
<dbReference type="KEGG" id="fsi:Flexsi_1455"/>
<dbReference type="RefSeq" id="WP_013886586.1">
    <property type="nucleotide sequence ID" value="NC_015672.1"/>
</dbReference>
<keyword evidence="1" id="KW-0812">Transmembrane</keyword>
<keyword evidence="3" id="KW-1185">Reference proteome</keyword>
<dbReference type="AlphaFoldDB" id="F8E8A8"/>
<reference evidence="2 3" key="1">
    <citation type="journal article" date="2011" name="Stand. Genomic Sci.">
        <title>Genome sequence of the moderately thermophilic halophile Flexistipes sinusarabici strain (MAS10).</title>
        <authorList>
            <person name="Lapidus A."/>
            <person name="Chertkov O."/>
            <person name="Nolan M."/>
            <person name="Lucas S."/>
            <person name="Hammon N."/>
            <person name="Deshpande S."/>
            <person name="Cheng J.F."/>
            <person name="Tapia R."/>
            <person name="Han C."/>
            <person name="Goodwin L."/>
            <person name="Pitluck S."/>
            <person name="Liolios K."/>
            <person name="Pagani I."/>
            <person name="Ivanova N."/>
            <person name="Huntemann M."/>
            <person name="Mavromatis K."/>
            <person name="Mikhailova N."/>
            <person name="Pati A."/>
            <person name="Chen A."/>
            <person name="Palaniappan K."/>
            <person name="Land M."/>
            <person name="Hauser L."/>
            <person name="Brambilla E.M."/>
            <person name="Rohde M."/>
            <person name="Abt B."/>
            <person name="Spring S."/>
            <person name="Goker M."/>
            <person name="Bristow J."/>
            <person name="Eisen J.A."/>
            <person name="Markowitz V."/>
            <person name="Hugenholtz P."/>
            <person name="Kyrpides N.C."/>
            <person name="Klenk H.P."/>
            <person name="Woyke T."/>
        </authorList>
    </citation>
    <scope>NUCLEOTIDE SEQUENCE [LARGE SCALE GENOMIC DNA]</scope>
    <source>
        <strain evidence="3">DSM 4947 / MAS 10</strain>
    </source>
</reference>
<evidence type="ECO:0000313" key="3">
    <source>
        <dbReference type="Proteomes" id="UP000006621"/>
    </source>
</evidence>
<dbReference type="eggNOG" id="ENOG50311PR">
    <property type="taxonomic scope" value="Bacteria"/>
</dbReference>